<comment type="caution">
    <text evidence="14">The sequence shown here is derived from an EMBL/GenBank/DDBJ whole genome shotgun (WGS) entry which is preliminary data.</text>
</comment>
<evidence type="ECO:0000256" key="11">
    <source>
        <dbReference type="ARBA" id="ARBA00023180"/>
    </source>
</evidence>
<name>A0ABR3INP0_LOXSC</name>
<evidence type="ECO:0000256" key="2">
    <source>
        <dbReference type="ARBA" id="ARBA00010532"/>
    </source>
</evidence>
<reference evidence="14 15" key="1">
    <citation type="submission" date="2024-06" db="EMBL/GenBank/DDBJ databases">
        <title>A chromosome-level genome assembly of beet webworm, Loxostege sticticalis.</title>
        <authorList>
            <person name="Zhang Y."/>
        </authorList>
    </citation>
    <scope>NUCLEOTIDE SEQUENCE [LARGE SCALE GENOMIC DNA]</scope>
    <source>
        <strain evidence="14">AQ026</strain>
        <tissue evidence="14">Whole body</tissue>
    </source>
</reference>
<dbReference type="PANTHER" id="PTHR11923:SF109">
    <property type="entry name" value="SENSORY NEURON MEMBRANE PROTEIN 2"/>
    <property type="match status" value="1"/>
</dbReference>
<gene>
    <name evidence="14" type="ORF">ABMA27_000513</name>
</gene>
<keyword evidence="5 13" id="KW-0812">Transmembrane</keyword>
<keyword evidence="11" id="KW-0325">Glycoprotein</keyword>
<feature type="transmembrane region" description="Helical" evidence="13">
    <location>
        <begin position="7"/>
        <end position="30"/>
    </location>
</feature>
<dbReference type="PRINTS" id="PR01609">
    <property type="entry name" value="CD36FAMILY"/>
</dbReference>
<dbReference type="Pfam" id="PF01130">
    <property type="entry name" value="CD36"/>
    <property type="match status" value="2"/>
</dbReference>
<evidence type="ECO:0000256" key="10">
    <source>
        <dbReference type="ARBA" id="ARBA00023170"/>
    </source>
</evidence>
<comment type="subcellular location">
    <subcellularLocation>
        <location evidence="1">Cell membrane</location>
    </subcellularLocation>
</comment>
<evidence type="ECO:0000256" key="9">
    <source>
        <dbReference type="ARBA" id="ARBA00023157"/>
    </source>
</evidence>
<keyword evidence="4" id="KW-0716">Sensory transduction</keyword>
<keyword evidence="15" id="KW-1185">Reference proteome</keyword>
<evidence type="ECO:0000313" key="15">
    <source>
        <dbReference type="Proteomes" id="UP001549920"/>
    </source>
</evidence>
<keyword evidence="10" id="KW-0675">Receptor</keyword>
<evidence type="ECO:0000256" key="4">
    <source>
        <dbReference type="ARBA" id="ARBA00022606"/>
    </source>
</evidence>
<keyword evidence="3" id="KW-1003">Cell membrane</keyword>
<dbReference type="Proteomes" id="UP001549920">
    <property type="component" value="Unassembled WGS sequence"/>
</dbReference>
<evidence type="ECO:0000256" key="1">
    <source>
        <dbReference type="ARBA" id="ARBA00004236"/>
    </source>
</evidence>
<sequence length="451" mass="49444">MCSGLICGISTVAVGTALVIVSSVLGFYLIPDVIENNIIDRVVLLNDTDQLERFQDIPFPLSFKVRVFNISNAAAVLTGSVPALTEVGPYGVLQVASNRFAGLMGALSLGMNGIFGAYNGPIAEVRVGDLLFDGIKLCQRPGIAGGIACNFIRDLSGNVQNMEVLEDNTINFSFLGYRNDKPGSLHEIYRGVEDHLNVGRITALNSMPELPYWTDAATTSPDRCNMINGTDSGIFNPFIDTSKPLYALNTDICRSVELRYHKDMEYEGIPVVRFTANEWFLDNDEGCFCLNQTTGIAREDGCLLRGAMELYSCVGAYMVLTYPHFLYADDRYRNGVMGMNPNEEDHRLFIDLEPNTGTVVRGAKRAQFNVFMRPIPGISATQNLLPTLTPLLWLEEGITLSEEFTDRLSNDLLSTLSLVSILVPVVVALSAAVLLTGVAIVLYTRFTKTTV</sequence>
<dbReference type="EMBL" id="JBEUOH010000001">
    <property type="protein sequence ID" value="KAL0902696.1"/>
    <property type="molecule type" value="Genomic_DNA"/>
</dbReference>
<evidence type="ECO:0000256" key="7">
    <source>
        <dbReference type="ARBA" id="ARBA00022989"/>
    </source>
</evidence>
<evidence type="ECO:0000256" key="12">
    <source>
        <dbReference type="ARBA" id="ARBA00040645"/>
    </source>
</evidence>
<evidence type="ECO:0000256" key="13">
    <source>
        <dbReference type="SAM" id="Phobius"/>
    </source>
</evidence>
<evidence type="ECO:0000256" key="3">
    <source>
        <dbReference type="ARBA" id="ARBA00022475"/>
    </source>
</evidence>
<keyword evidence="8 13" id="KW-0472">Membrane</keyword>
<evidence type="ECO:0000313" key="14">
    <source>
        <dbReference type="EMBL" id="KAL0902696.1"/>
    </source>
</evidence>
<evidence type="ECO:0000256" key="8">
    <source>
        <dbReference type="ARBA" id="ARBA00023136"/>
    </source>
</evidence>
<dbReference type="PANTHER" id="PTHR11923">
    <property type="entry name" value="SCAVENGER RECEPTOR CLASS B TYPE-1 SR-B1"/>
    <property type="match status" value="1"/>
</dbReference>
<dbReference type="InterPro" id="IPR002159">
    <property type="entry name" value="CD36_fam"/>
</dbReference>
<feature type="transmembrane region" description="Helical" evidence="13">
    <location>
        <begin position="418"/>
        <end position="443"/>
    </location>
</feature>
<organism evidence="14 15">
    <name type="scientific">Loxostege sticticalis</name>
    <name type="common">Beet webworm moth</name>
    <dbReference type="NCBI Taxonomy" id="481309"/>
    <lineage>
        <taxon>Eukaryota</taxon>
        <taxon>Metazoa</taxon>
        <taxon>Ecdysozoa</taxon>
        <taxon>Arthropoda</taxon>
        <taxon>Hexapoda</taxon>
        <taxon>Insecta</taxon>
        <taxon>Pterygota</taxon>
        <taxon>Neoptera</taxon>
        <taxon>Endopterygota</taxon>
        <taxon>Lepidoptera</taxon>
        <taxon>Glossata</taxon>
        <taxon>Ditrysia</taxon>
        <taxon>Pyraloidea</taxon>
        <taxon>Crambidae</taxon>
        <taxon>Pyraustinae</taxon>
        <taxon>Loxostege</taxon>
    </lineage>
</organism>
<accession>A0ABR3INP0</accession>
<comment type="similarity">
    <text evidence="2">Belongs to the CD36 family.</text>
</comment>
<evidence type="ECO:0000256" key="5">
    <source>
        <dbReference type="ARBA" id="ARBA00022692"/>
    </source>
</evidence>
<protein>
    <recommendedName>
        <fullName evidence="12">Sensory neuron membrane protein 2</fullName>
    </recommendedName>
</protein>
<evidence type="ECO:0000256" key="6">
    <source>
        <dbReference type="ARBA" id="ARBA00022725"/>
    </source>
</evidence>
<proteinExistence type="inferred from homology"/>
<keyword evidence="9" id="KW-1015">Disulfide bond</keyword>
<keyword evidence="6" id="KW-0552">Olfaction</keyword>
<keyword evidence="7 13" id="KW-1133">Transmembrane helix</keyword>